<evidence type="ECO:0000256" key="6">
    <source>
        <dbReference type="ARBA" id="ARBA00022833"/>
    </source>
</evidence>
<dbReference type="GeneTree" id="ENSGT00940000164046"/>
<evidence type="ECO:0000259" key="12">
    <source>
        <dbReference type="PROSITE" id="PS50157"/>
    </source>
</evidence>
<dbReference type="SUPFAM" id="SSF57667">
    <property type="entry name" value="beta-beta-alpha zinc fingers"/>
    <property type="match status" value="4"/>
</dbReference>
<dbReference type="GO" id="GO:0003677">
    <property type="term" value="F:DNA binding"/>
    <property type="evidence" value="ECO:0007669"/>
    <property type="project" value="UniProtKB-KW"/>
</dbReference>
<sequence>MGVGSRGIQGSLTLEDVAVDFTWEEWELLTPAQKDLYRDMMLENHLCQWVHSHPHPEIEKVDDHVQPHRQNQNMLKRMEQCYEQNAFGNIICQSKSCFPLRPNHAVVDLHRKTLKSYSDEPAEFNGDGRSFLHANHEQTYTEIKHQQIHKIENAHECTECGKAFLKKSWLNEHKRIRTGKKPHGCSVCGKTFSNKFKLIEHQRTHKAEKPYVCSECGKAFLRKFQLTEHQKTHMGNKPHVCSICGKAFYRKFKLTEHWRTCTEVNPYDCTECGKAFCRKAELIIHQRNKRGEKPHVCNECGKGFSRKSQLILHQKVHTGEKSHICSECGKTFTTKTMLIVHQRTHTGERLYGCNECGKAFSHMPCLIKHKGTRTREKEVDSVKVEYPSIKGHSLLDTSELLQGKSPVNMVTVQMPSATPHSSLYISGLLTDRNVVLMEHSDARGAPSGHNRKFVQERNLMNALNVVMPAVANYILFYGTKNT</sequence>
<protein>
    <submittedName>
        <fullName evidence="14">Uncharacterized protein</fullName>
    </submittedName>
</protein>
<dbReference type="FunFam" id="3.30.160.60:FF:000688">
    <property type="entry name" value="zinc finger protein 197 isoform X1"/>
    <property type="match status" value="1"/>
</dbReference>
<feature type="domain" description="C2H2-type" evidence="12">
    <location>
        <begin position="267"/>
        <end position="294"/>
    </location>
</feature>
<dbReference type="FunFam" id="3.30.160.60:FF:001684">
    <property type="entry name" value="zinc finger protein 33B-like"/>
    <property type="match status" value="1"/>
</dbReference>
<evidence type="ECO:0000256" key="2">
    <source>
        <dbReference type="ARBA" id="ARBA00006991"/>
    </source>
</evidence>
<keyword evidence="5 11" id="KW-0863">Zinc-finger</keyword>
<evidence type="ECO:0000313" key="14">
    <source>
        <dbReference type="Ensembl" id="ENSBMSP00010018991.1"/>
    </source>
</evidence>
<dbReference type="PROSITE" id="PS00028">
    <property type="entry name" value="ZINC_FINGER_C2H2_1"/>
    <property type="match status" value="4"/>
</dbReference>
<dbReference type="SMART" id="SM00355">
    <property type="entry name" value="ZnF_C2H2"/>
    <property type="match status" value="8"/>
</dbReference>
<dbReference type="AlphaFoldDB" id="A0A8C0DBC9"/>
<evidence type="ECO:0000256" key="1">
    <source>
        <dbReference type="ARBA" id="ARBA00004123"/>
    </source>
</evidence>
<dbReference type="SUPFAM" id="SSF109640">
    <property type="entry name" value="KRAB domain (Kruppel-associated box)"/>
    <property type="match status" value="1"/>
</dbReference>
<evidence type="ECO:0000259" key="13">
    <source>
        <dbReference type="PROSITE" id="PS50805"/>
    </source>
</evidence>
<keyword evidence="10" id="KW-0539">Nucleus</keyword>
<dbReference type="PANTHER" id="PTHR23234">
    <property type="entry name" value="ZNF44 PROTEIN"/>
    <property type="match status" value="1"/>
</dbReference>
<evidence type="ECO:0000256" key="8">
    <source>
        <dbReference type="ARBA" id="ARBA00023125"/>
    </source>
</evidence>
<dbReference type="OMA" id="VEKAHEC"/>
<feature type="domain" description="KRAB" evidence="13">
    <location>
        <begin position="12"/>
        <end position="86"/>
    </location>
</feature>
<feature type="domain" description="C2H2-type" evidence="12">
    <location>
        <begin position="155"/>
        <end position="182"/>
    </location>
</feature>
<dbReference type="FunFam" id="3.30.160.60:FF:000086">
    <property type="entry name" value="transcription factor E4F1 isoform X1"/>
    <property type="match status" value="1"/>
</dbReference>
<evidence type="ECO:0000256" key="7">
    <source>
        <dbReference type="ARBA" id="ARBA00023015"/>
    </source>
</evidence>
<dbReference type="InterPro" id="IPR036051">
    <property type="entry name" value="KRAB_dom_sf"/>
</dbReference>
<feature type="domain" description="C2H2-type" evidence="12">
    <location>
        <begin position="211"/>
        <end position="238"/>
    </location>
</feature>
<dbReference type="GO" id="GO:0005634">
    <property type="term" value="C:nucleus"/>
    <property type="evidence" value="ECO:0007669"/>
    <property type="project" value="UniProtKB-SubCell"/>
</dbReference>
<dbReference type="FunFam" id="3.30.160.60:FF:000087">
    <property type="entry name" value="Zinc finger protein 354B"/>
    <property type="match status" value="1"/>
</dbReference>
<dbReference type="GO" id="GO:0008270">
    <property type="term" value="F:zinc ion binding"/>
    <property type="evidence" value="ECO:0007669"/>
    <property type="project" value="UniProtKB-KW"/>
</dbReference>
<proteinExistence type="inferred from homology"/>
<dbReference type="PROSITE" id="PS50805">
    <property type="entry name" value="KRAB"/>
    <property type="match status" value="1"/>
</dbReference>
<dbReference type="SMART" id="SM00349">
    <property type="entry name" value="KRAB"/>
    <property type="match status" value="1"/>
</dbReference>
<accession>A0A8C0DBC9</accession>
<dbReference type="PANTHER" id="PTHR23234:SF10">
    <property type="entry name" value="RIKEN CDNA 6720489N17 GENE-RELATED"/>
    <property type="match status" value="1"/>
</dbReference>
<dbReference type="Gene3D" id="3.30.160.60">
    <property type="entry name" value="Classic Zinc Finger"/>
    <property type="match status" value="8"/>
</dbReference>
<organism evidence="14">
    <name type="scientific">Balaenoptera musculus</name>
    <name type="common">Blue whale</name>
    <dbReference type="NCBI Taxonomy" id="9771"/>
    <lineage>
        <taxon>Eukaryota</taxon>
        <taxon>Metazoa</taxon>
        <taxon>Chordata</taxon>
        <taxon>Craniata</taxon>
        <taxon>Vertebrata</taxon>
        <taxon>Euteleostomi</taxon>
        <taxon>Mammalia</taxon>
        <taxon>Eutheria</taxon>
        <taxon>Laurasiatheria</taxon>
        <taxon>Artiodactyla</taxon>
        <taxon>Whippomorpha</taxon>
        <taxon>Cetacea</taxon>
        <taxon>Mysticeti</taxon>
        <taxon>Balaenopteridae</taxon>
        <taxon>Balaenoptera</taxon>
    </lineage>
</organism>
<evidence type="ECO:0000256" key="5">
    <source>
        <dbReference type="ARBA" id="ARBA00022771"/>
    </source>
</evidence>
<dbReference type="FunFam" id="3.30.160.60:FF:001727">
    <property type="entry name" value="Zinc finger protein 350"/>
    <property type="match status" value="1"/>
</dbReference>
<evidence type="ECO:0000256" key="9">
    <source>
        <dbReference type="ARBA" id="ARBA00023163"/>
    </source>
</evidence>
<keyword evidence="9" id="KW-0804">Transcription</keyword>
<dbReference type="CDD" id="cd07765">
    <property type="entry name" value="KRAB_A-box"/>
    <property type="match status" value="1"/>
</dbReference>
<dbReference type="GO" id="GO:0006355">
    <property type="term" value="P:regulation of DNA-templated transcription"/>
    <property type="evidence" value="ECO:0007669"/>
    <property type="project" value="InterPro"/>
</dbReference>
<dbReference type="Pfam" id="PF01352">
    <property type="entry name" value="KRAB"/>
    <property type="match status" value="1"/>
</dbReference>
<evidence type="ECO:0000256" key="4">
    <source>
        <dbReference type="ARBA" id="ARBA00022737"/>
    </source>
</evidence>
<dbReference type="FunFam" id="3.30.160.60:FF:000478">
    <property type="entry name" value="Zinc finger protein 133"/>
    <property type="match status" value="1"/>
</dbReference>
<feature type="domain" description="C2H2-type" evidence="12">
    <location>
        <begin position="351"/>
        <end position="378"/>
    </location>
</feature>
<keyword evidence="4" id="KW-0677">Repeat</keyword>
<dbReference type="InterPro" id="IPR050758">
    <property type="entry name" value="Znf_C2H2-type"/>
</dbReference>
<feature type="domain" description="C2H2-type" evidence="12">
    <location>
        <begin position="295"/>
        <end position="322"/>
    </location>
</feature>
<feature type="domain" description="C2H2-type" evidence="12">
    <location>
        <begin position="239"/>
        <end position="266"/>
    </location>
</feature>
<evidence type="ECO:0000256" key="10">
    <source>
        <dbReference type="ARBA" id="ARBA00023242"/>
    </source>
</evidence>
<dbReference type="Gene3D" id="6.10.140.140">
    <property type="match status" value="1"/>
</dbReference>
<dbReference type="Ensembl" id="ENSBMST00010020983.1">
    <property type="protein sequence ID" value="ENSBMSP00010018991.1"/>
    <property type="gene ID" value="ENSBMSG00010013788.1"/>
</dbReference>
<dbReference type="FunFam" id="3.30.160.60:FF:000006">
    <property type="entry name" value="Zinc finger protein 184 (Kruppel-like)"/>
    <property type="match status" value="1"/>
</dbReference>
<keyword evidence="8" id="KW-0238">DNA-binding</keyword>
<dbReference type="Pfam" id="PF13912">
    <property type="entry name" value="zf-C2H2_6"/>
    <property type="match status" value="1"/>
</dbReference>
<keyword evidence="3" id="KW-0479">Metal-binding</keyword>
<comment type="subcellular location">
    <subcellularLocation>
        <location evidence="1">Nucleus</location>
    </subcellularLocation>
</comment>
<dbReference type="FunFam" id="3.30.160.60:FF:000029">
    <property type="entry name" value="GLI family zinc finger 4"/>
    <property type="match status" value="1"/>
</dbReference>
<comment type="similarity">
    <text evidence="2">Belongs to the krueppel C2H2-type zinc-finger protein family.</text>
</comment>
<dbReference type="PROSITE" id="PS50157">
    <property type="entry name" value="ZINC_FINGER_C2H2_2"/>
    <property type="match status" value="8"/>
</dbReference>
<dbReference type="InterPro" id="IPR013087">
    <property type="entry name" value="Znf_C2H2_type"/>
</dbReference>
<dbReference type="InterPro" id="IPR036236">
    <property type="entry name" value="Znf_C2H2_sf"/>
</dbReference>
<keyword evidence="6" id="KW-0862">Zinc</keyword>
<reference evidence="14" key="1">
    <citation type="submission" date="2023-09" db="UniProtKB">
        <authorList>
            <consortium name="Ensembl"/>
        </authorList>
    </citation>
    <scope>IDENTIFICATION</scope>
</reference>
<dbReference type="Pfam" id="PF00096">
    <property type="entry name" value="zf-C2H2"/>
    <property type="match status" value="6"/>
</dbReference>
<evidence type="ECO:0000256" key="3">
    <source>
        <dbReference type="ARBA" id="ARBA00022723"/>
    </source>
</evidence>
<keyword evidence="7" id="KW-0805">Transcription regulation</keyword>
<feature type="domain" description="C2H2-type" evidence="12">
    <location>
        <begin position="183"/>
        <end position="210"/>
    </location>
</feature>
<feature type="domain" description="C2H2-type" evidence="12">
    <location>
        <begin position="323"/>
        <end position="350"/>
    </location>
</feature>
<name>A0A8C0DBC9_BALMU</name>
<dbReference type="InterPro" id="IPR001909">
    <property type="entry name" value="KRAB"/>
</dbReference>
<evidence type="ECO:0000256" key="11">
    <source>
        <dbReference type="PROSITE-ProRule" id="PRU00042"/>
    </source>
</evidence>